<dbReference type="Proteomes" id="UP001274830">
    <property type="component" value="Unassembled WGS sequence"/>
</dbReference>
<feature type="region of interest" description="Disordered" evidence="1">
    <location>
        <begin position="1"/>
        <end position="138"/>
    </location>
</feature>
<feature type="compositionally biased region" description="Basic and acidic residues" evidence="1">
    <location>
        <begin position="1"/>
        <end position="14"/>
    </location>
</feature>
<dbReference type="AlphaFoldDB" id="A0AAE0TPJ1"/>
<feature type="compositionally biased region" description="Polar residues" evidence="1">
    <location>
        <begin position="451"/>
        <end position="470"/>
    </location>
</feature>
<feature type="region of interest" description="Disordered" evidence="1">
    <location>
        <begin position="437"/>
        <end position="478"/>
    </location>
</feature>
<feature type="compositionally biased region" description="Polar residues" evidence="1">
    <location>
        <begin position="380"/>
        <end position="389"/>
    </location>
</feature>
<feature type="region of interest" description="Disordered" evidence="1">
    <location>
        <begin position="309"/>
        <end position="399"/>
    </location>
</feature>
<feature type="compositionally biased region" description="Low complexity" evidence="1">
    <location>
        <begin position="962"/>
        <end position="971"/>
    </location>
</feature>
<sequence>MPLAERDINTQREPRLKRHSTKANLSYSRLKDENSPLTSPTSKASPPSSPLLAPTKASAAKASPPSSRAIDQTVTPSRLPRRMDSSVASPRSTATSTRSSVLSSRHSTPTAMTDKPLPAPPVAQIRSAMSPARNSRTLVDASDKSMRMRGYTPLTPKASLATPVAESPSLVVPSAEIDDFSTHPGQTDTIFSPDRWANDVSNGLIDTALSAIGLASPGTVPSLESSYSSLNSIGTNDKVGHGTTEAAVEHDLLHDYEEPSHEVQMAEELLSNSMYCSTTSTKSRGVLESAAAPPNHPVPGFADLMATVPSARSESRPHSPSPASFSRPRPSSISHGRVTPSPMTPSIATSRSVRAQKTASRIPIPEPTKGMLVDVKPRGSTYTTTPSIKSTHKSTKAPSFGTRRLDAAGALEKLDQGIKRRQLSQLKRTIGFDSSTTTLSTIDKNYGRSAGSMTDRSHASTPDNTFATSSSDDEEVVTPSWPHGTFYDSDDPHRYGNTSPATFYRHPAASLFYNAAPSFSKGPPSTSPYTVPLQTIPSQAALPLYADLEEPLDMPPITSNSTSLRDRLSISQEGRPNEYPKQSWRQQPLLTNYSFMDLLDEYIDQDGRISTQGFAPFDKEAKRHITRTLSILEGNGAPFQNKVDEETIQERFGHIKCGMDRATKEASFMKNAAAAQKFLAQDAVVLDDADMHGLLPEAKDHKTDIIDNIKPQLPQIEPIASKWSDSTASLQAILPDLVDVSPHQTNTMAIDNAIPQVQRKAVPEPPRSIGYPSRVESKKVMALIGPGSADLSPLGGPPRRLSSPSLDKRKPGSVKTARETLPGRGFSRPTASAEAKKAPKMPTPNTKQFNIVGGSHRGRNPSAEKGRSQSEGNNVQKAKRARSRSRLVIDKLQGMFSHRRDKRASDMPQIPAVAEDGASKKEEQSTVRTVAISKPPKLAGSPTMDPRTPSVHHTPQRKDSKSTSAATPPSTLDKSTSAHDDRSSVLSWGEKLRAKAARESDPVRKLRLLEFVQVLRESHENARNAQISCLAAREAAVQASASYALVQQGTTMLQRLAAQIGGPDA</sequence>
<gene>
    <name evidence="2" type="ORF">LTR78_010937</name>
</gene>
<protein>
    <submittedName>
        <fullName evidence="2">Uncharacterized protein</fullName>
    </submittedName>
</protein>
<feature type="compositionally biased region" description="Low complexity" evidence="1">
    <location>
        <begin position="85"/>
        <end position="110"/>
    </location>
</feature>
<evidence type="ECO:0000256" key="1">
    <source>
        <dbReference type="SAM" id="MobiDB-lite"/>
    </source>
</evidence>
<evidence type="ECO:0000313" key="2">
    <source>
        <dbReference type="EMBL" id="KAK3669183.1"/>
    </source>
</evidence>
<feature type="region of interest" description="Disordered" evidence="1">
    <location>
        <begin position="786"/>
        <end position="985"/>
    </location>
</feature>
<keyword evidence="3" id="KW-1185">Reference proteome</keyword>
<reference evidence="2" key="1">
    <citation type="submission" date="2023-07" db="EMBL/GenBank/DDBJ databases">
        <title>Black Yeasts Isolated from many extreme environments.</title>
        <authorList>
            <person name="Coleine C."/>
            <person name="Stajich J.E."/>
            <person name="Selbmann L."/>
        </authorList>
    </citation>
    <scope>NUCLEOTIDE SEQUENCE</scope>
    <source>
        <strain evidence="2">CCFEE 5485</strain>
    </source>
</reference>
<accession>A0AAE0TPJ1</accession>
<evidence type="ECO:0000313" key="3">
    <source>
        <dbReference type="Proteomes" id="UP001274830"/>
    </source>
</evidence>
<comment type="caution">
    <text evidence="2">The sequence shown here is derived from an EMBL/GenBank/DDBJ whole genome shotgun (WGS) entry which is preliminary data.</text>
</comment>
<feature type="compositionally biased region" description="Low complexity" evidence="1">
    <location>
        <begin position="35"/>
        <end position="67"/>
    </location>
</feature>
<organism evidence="2 3">
    <name type="scientific">Recurvomyces mirabilis</name>
    <dbReference type="NCBI Taxonomy" id="574656"/>
    <lineage>
        <taxon>Eukaryota</taxon>
        <taxon>Fungi</taxon>
        <taxon>Dikarya</taxon>
        <taxon>Ascomycota</taxon>
        <taxon>Pezizomycotina</taxon>
        <taxon>Dothideomycetes</taxon>
        <taxon>Dothideomycetidae</taxon>
        <taxon>Mycosphaerellales</taxon>
        <taxon>Teratosphaeriaceae</taxon>
        <taxon>Recurvomyces</taxon>
    </lineage>
</organism>
<feature type="compositionally biased region" description="Polar residues" evidence="1">
    <location>
        <begin position="344"/>
        <end position="359"/>
    </location>
</feature>
<proteinExistence type="predicted"/>
<dbReference type="EMBL" id="JAUTXT010000102">
    <property type="protein sequence ID" value="KAK3669183.1"/>
    <property type="molecule type" value="Genomic_DNA"/>
</dbReference>
<name>A0AAE0TPJ1_9PEZI</name>
<feature type="compositionally biased region" description="Low complexity" evidence="1">
    <location>
        <begin position="321"/>
        <end position="334"/>
    </location>
</feature>